<feature type="domain" description="Protein kinase" evidence="2">
    <location>
        <begin position="401"/>
        <end position="509"/>
    </location>
</feature>
<feature type="region of interest" description="Disordered" evidence="1">
    <location>
        <begin position="205"/>
        <end position="239"/>
    </location>
</feature>
<feature type="compositionally biased region" description="Pro residues" evidence="1">
    <location>
        <begin position="212"/>
        <end position="221"/>
    </location>
</feature>
<evidence type="ECO:0000259" key="3">
    <source>
        <dbReference type="Pfam" id="PF23446"/>
    </source>
</evidence>
<evidence type="ECO:0000313" key="7">
    <source>
        <dbReference type="Proteomes" id="UP001161247"/>
    </source>
</evidence>
<feature type="compositionally biased region" description="Low complexity" evidence="1">
    <location>
        <begin position="227"/>
        <end position="239"/>
    </location>
</feature>
<feature type="domain" description="LYK3/4/5 second LysM" evidence="4">
    <location>
        <begin position="82"/>
        <end position="137"/>
    </location>
</feature>
<dbReference type="Pfam" id="PF23473">
    <property type="entry name" value="LysM3_LYK4_5"/>
    <property type="match status" value="1"/>
</dbReference>
<accession>A0AAV1DQR7</accession>
<dbReference type="GO" id="GO:0004672">
    <property type="term" value="F:protein kinase activity"/>
    <property type="evidence" value="ECO:0007669"/>
    <property type="project" value="InterPro"/>
</dbReference>
<reference evidence="6" key="1">
    <citation type="submission" date="2023-03" db="EMBL/GenBank/DDBJ databases">
        <authorList>
            <person name="Julca I."/>
        </authorList>
    </citation>
    <scope>NUCLEOTIDE SEQUENCE</scope>
</reference>
<feature type="domain" description="LYK4/5 third LysM" evidence="5">
    <location>
        <begin position="152"/>
        <end position="201"/>
    </location>
</feature>
<organism evidence="6 7">
    <name type="scientific">Oldenlandia corymbosa var. corymbosa</name>
    <dbReference type="NCBI Taxonomy" id="529605"/>
    <lineage>
        <taxon>Eukaryota</taxon>
        <taxon>Viridiplantae</taxon>
        <taxon>Streptophyta</taxon>
        <taxon>Embryophyta</taxon>
        <taxon>Tracheophyta</taxon>
        <taxon>Spermatophyta</taxon>
        <taxon>Magnoliopsida</taxon>
        <taxon>eudicotyledons</taxon>
        <taxon>Gunneridae</taxon>
        <taxon>Pentapetalae</taxon>
        <taxon>asterids</taxon>
        <taxon>lamiids</taxon>
        <taxon>Gentianales</taxon>
        <taxon>Rubiaceae</taxon>
        <taxon>Rubioideae</taxon>
        <taxon>Spermacoceae</taxon>
        <taxon>Hedyotis-Oldenlandia complex</taxon>
        <taxon>Oldenlandia</taxon>
    </lineage>
</organism>
<evidence type="ECO:0000259" key="4">
    <source>
        <dbReference type="Pfam" id="PF23472"/>
    </source>
</evidence>
<dbReference type="InterPro" id="IPR000719">
    <property type="entry name" value="Prot_kinase_dom"/>
</dbReference>
<keyword evidence="7" id="KW-1185">Reference proteome</keyword>
<proteinExistence type="predicted"/>
<dbReference type="Pfam" id="PF23446">
    <property type="entry name" value="LysM1_NFP_LYK"/>
    <property type="match status" value="1"/>
</dbReference>
<dbReference type="Pfam" id="PF00069">
    <property type="entry name" value="Pkinase"/>
    <property type="match status" value="1"/>
</dbReference>
<evidence type="ECO:0000256" key="1">
    <source>
        <dbReference type="SAM" id="MobiDB-lite"/>
    </source>
</evidence>
<dbReference type="InterPro" id="IPR052611">
    <property type="entry name" value="Plant_RLK_LysM"/>
</dbReference>
<dbReference type="GO" id="GO:0005524">
    <property type="term" value="F:ATP binding"/>
    <property type="evidence" value="ECO:0007669"/>
    <property type="project" value="InterPro"/>
</dbReference>
<feature type="domain" description="NFP/LYK4/5 first LysM" evidence="3">
    <location>
        <begin position="22"/>
        <end position="78"/>
    </location>
</feature>
<dbReference type="SUPFAM" id="SSF56112">
    <property type="entry name" value="Protein kinase-like (PK-like)"/>
    <property type="match status" value="1"/>
</dbReference>
<evidence type="ECO:0000259" key="5">
    <source>
        <dbReference type="Pfam" id="PF23473"/>
    </source>
</evidence>
<dbReference type="EMBL" id="OX459123">
    <property type="protein sequence ID" value="CAI9110029.1"/>
    <property type="molecule type" value="Genomic_DNA"/>
</dbReference>
<dbReference type="InterPro" id="IPR011009">
    <property type="entry name" value="Kinase-like_dom_sf"/>
</dbReference>
<sequence>MNADKTGPSSAVLYTCNGQQHSCQAYLFFRSLPPYNSAISISNLTSSPLPELSRINNVSSSEIFPLNSEFIVPVNCSCSGKYYQANTSYTIQNIDQSYYTIANETFEGLSTCDALMQQNPYDEYHLKPGFELLVPLRCACPNREQTSEGVKFLLTYVTNEFDDIHEMSTRFNVSTSSVIYANGFADEDSVVYPFTTVLIPLQNSPAKSQLIDPPPPPPPPSSGEATPVSIVPSPNSSSSKKTWIYAVAGTVGGISLKEKEENDSAVVSERYESVERPLTEQRAEDLSLLSFWESIPNIAQSLEIYRYEELQLATDNFSPDCLIGGSVYRGTLKGDFAAIKKVIGDVAQEINLLNNIRHLNLIRLVGIGVYDECRYLVFEYAEKGALSDWIYDAEEGHFALTRHIIGTKGYMAPEYLENGLVSPKLDVYSFGILLLEMLTGKEAAVNVHLADSIVPVIKEKDGNQMLRDFMDASLDGNYPPELAILLVELIDKCLKKDPSVRPDMHEIVQTFSAILNDTISWESN</sequence>
<dbReference type="Proteomes" id="UP001161247">
    <property type="component" value="Chromosome 6"/>
</dbReference>
<evidence type="ECO:0000259" key="2">
    <source>
        <dbReference type="Pfam" id="PF00069"/>
    </source>
</evidence>
<dbReference type="Gene3D" id="3.30.200.20">
    <property type="entry name" value="Phosphorylase Kinase, domain 1"/>
    <property type="match status" value="1"/>
</dbReference>
<dbReference type="PANTHER" id="PTHR45927">
    <property type="entry name" value="LYSM-DOMAIN RECEPTOR-LIKE KINASE-RELATED"/>
    <property type="match status" value="1"/>
</dbReference>
<evidence type="ECO:0000313" key="6">
    <source>
        <dbReference type="EMBL" id="CAI9110029.1"/>
    </source>
</evidence>
<gene>
    <name evidence="6" type="ORF">OLC1_LOCUS17782</name>
</gene>
<protein>
    <submittedName>
        <fullName evidence="6">OLC1v1009989C1</fullName>
    </submittedName>
</protein>
<dbReference type="PANTHER" id="PTHR45927:SF11">
    <property type="entry name" value="LYSM DOMAIN RECEPTOR-LIKE KINASE 4"/>
    <property type="match status" value="1"/>
</dbReference>
<dbReference type="Pfam" id="PF23472">
    <property type="entry name" value="LysM2_CERK1_LYK3_4_5"/>
    <property type="match status" value="1"/>
</dbReference>
<dbReference type="AlphaFoldDB" id="A0AAV1DQR7"/>
<name>A0AAV1DQR7_OLDCO</name>
<dbReference type="InterPro" id="IPR056563">
    <property type="entry name" value="LysM3_LYK4_5"/>
</dbReference>
<dbReference type="InterPro" id="IPR056562">
    <property type="entry name" value="LysM2_CERK1_LYK3_4_5"/>
</dbReference>
<dbReference type="InterPro" id="IPR056561">
    <property type="entry name" value="NFP_LYK_LysM1"/>
</dbReference>
<dbReference type="Gene3D" id="1.10.510.10">
    <property type="entry name" value="Transferase(Phosphotransferase) domain 1"/>
    <property type="match status" value="1"/>
</dbReference>